<keyword evidence="7" id="KW-0879">Wnt signaling pathway</keyword>
<dbReference type="Proteomes" id="UP000694428">
    <property type="component" value="Unplaced"/>
</dbReference>
<evidence type="ECO:0000256" key="10">
    <source>
        <dbReference type="ARBA" id="ARBA00023180"/>
    </source>
</evidence>
<keyword evidence="6" id="KW-0358">Heparin-binding</keyword>
<evidence type="ECO:0000259" key="14">
    <source>
        <dbReference type="Pfam" id="PF15913"/>
    </source>
</evidence>
<dbReference type="PANTHER" id="PTHR46987:SF6">
    <property type="entry name" value="R-SPONDIN-4"/>
    <property type="match status" value="1"/>
</dbReference>
<evidence type="ECO:0000256" key="1">
    <source>
        <dbReference type="ARBA" id="ARBA00004613"/>
    </source>
</evidence>
<dbReference type="FunFam" id="2.10.220.10:FF:000012">
    <property type="entry name" value="R-spondin 4"/>
    <property type="match status" value="1"/>
</dbReference>
<dbReference type="GO" id="GO:0016055">
    <property type="term" value="P:Wnt signaling pathway"/>
    <property type="evidence" value="ECO:0007669"/>
    <property type="project" value="UniProtKB-KW"/>
</dbReference>
<comment type="similarity">
    <text evidence="2">Belongs to the R-spondin family.</text>
</comment>
<evidence type="ECO:0000256" key="6">
    <source>
        <dbReference type="ARBA" id="ARBA00022674"/>
    </source>
</evidence>
<dbReference type="InterPro" id="IPR051514">
    <property type="entry name" value="R-spondin"/>
</dbReference>
<organism evidence="15 16">
    <name type="scientific">Pavo cristatus</name>
    <name type="common">Indian peafowl</name>
    <name type="synonym">Blue peafowl</name>
    <dbReference type="NCBI Taxonomy" id="9049"/>
    <lineage>
        <taxon>Eukaryota</taxon>
        <taxon>Metazoa</taxon>
        <taxon>Chordata</taxon>
        <taxon>Craniata</taxon>
        <taxon>Vertebrata</taxon>
        <taxon>Euteleostomi</taxon>
        <taxon>Archelosauria</taxon>
        <taxon>Archosauria</taxon>
        <taxon>Dinosauria</taxon>
        <taxon>Saurischia</taxon>
        <taxon>Theropoda</taxon>
        <taxon>Coelurosauria</taxon>
        <taxon>Aves</taxon>
        <taxon>Neognathae</taxon>
        <taxon>Galloanserae</taxon>
        <taxon>Galliformes</taxon>
        <taxon>Phasianidae</taxon>
        <taxon>Phasianinae</taxon>
        <taxon>Pavo</taxon>
    </lineage>
</organism>
<evidence type="ECO:0000256" key="11">
    <source>
        <dbReference type="ARBA" id="ARBA00074432"/>
    </source>
</evidence>
<dbReference type="PROSITE" id="PS50092">
    <property type="entry name" value="TSP1"/>
    <property type="match status" value="1"/>
</dbReference>
<dbReference type="GO" id="GO:0005576">
    <property type="term" value="C:extracellular region"/>
    <property type="evidence" value="ECO:0007669"/>
    <property type="project" value="UniProtKB-SubCell"/>
</dbReference>
<dbReference type="SUPFAM" id="SSF57184">
    <property type="entry name" value="Growth factor receptor domain"/>
    <property type="match status" value="1"/>
</dbReference>
<dbReference type="InterPro" id="IPR009030">
    <property type="entry name" value="Growth_fac_rcpt_cys_sf"/>
</dbReference>
<reference evidence="15" key="1">
    <citation type="submission" date="2025-08" db="UniProtKB">
        <authorList>
            <consortium name="Ensembl"/>
        </authorList>
    </citation>
    <scope>IDENTIFICATION</scope>
</reference>
<evidence type="ECO:0000256" key="12">
    <source>
        <dbReference type="ARBA" id="ARBA00075541"/>
    </source>
</evidence>
<evidence type="ECO:0000256" key="13">
    <source>
        <dbReference type="SAM" id="MobiDB-lite"/>
    </source>
</evidence>
<evidence type="ECO:0000256" key="7">
    <source>
        <dbReference type="ARBA" id="ARBA00022687"/>
    </source>
</evidence>
<evidence type="ECO:0000256" key="2">
    <source>
        <dbReference type="ARBA" id="ARBA00007308"/>
    </source>
</evidence>
<keyword evidence="5" id="KW-0716">Sensory transduction</keyword>
<sequence>MLRPSGCARNEGCRQLLGSHVLGAAAQLGWLGLAQFCSAQQSLAQLSSLQLSTVQLSKTQFHSSAPSSAQHGSLQLVSAQKISAQFSSVQLSSAWLHSAQIGPAQLGLTWLGKGAALLGSAWHGSAWLGKARHGSAWRSTAQHSTARYGLARHGTAGHGTARHTRSSRRTPRPSPPTGTGSGPSRGGAIRLSPPRRAGGFAVSPPGRDGSGTDGRRPGSGTAGSSEPGRRSAARPSPLLPVPPGDIFPSSRFSRGEKRGAASGPKGRAHRRCPALTAPCPHSAVPCPGRCCELRSDGLSSSLPATPPAQMQWIIFMLLLFVSSMEMLPQNRWKKQVSAGLLENCTGCVLCSEENGCITCHHRLFLLIWRDGIRQYGVCVHTCPPGYFGVRGLEVNRCTKCRSPSCESCFSKDFCMKCKEKFYLHKGQCFQQCPPSTAAQPGTRECQETCEPGPWSEWSACTHEGRSCGCKWGLETRVREVPGTPREEGAACPALLESRRCRLRKRCPGGIWRSVVAVITVQFWRKPPSQAHVLSSPWHRPRPALPARERQR</sequence>
<dbReference type="Ensembl" id="ENSPSTT00000003641.1">
    <property type="protein sequence ID" value="ENSPSTP00000003474.1"/>
    <property type="gene ID" value="ENSPSTG00000002531.1"/>
</dbReference>
<keyword evidence="3" id="KW-0217">Developmental protein</keyword>
<feature type="compositionally biased region" description="Basic residues" evidence="13">
    <location>
        <begin position="160"/>
        <end position="171"/>
    </location>
</feature>
<dbReference type="FunFam" id="2.20.100.10:FF:000028">
    <property type="entry name" value="R-spondin 2"/>
    <property type="match status" value="1"/>
</dbReference>
<keyword evidence="8" id="KW-0732">Signal</keyword>
<dbReference type="AlphaFoldDB" id="A0A8C9EQ30"/>
<evidence type="ECO:0000256" key="3">
    <source>
        <dbReference type="ARBA" id="ARBA00022473"/>
    </source>
</evidence>
<name>A0A8C9EQ30_PAVCR</name>
<dbReference type="Gene3D" id="2.10.220.10">
    <property type="entry name" value="Hormone Receptor, Insulin-like Growth Factor Receptor 1, Chain A, domain 2"/>
    <property type="match status" value="1"/>
</dbReference>
<feature type="region of interest" description="Disordered" evidence="13">
    <location>
        <begin position="530"/>
        <end position="551"/>
    </location>
</feature>
<keyword evidence="9" id="KW-1015">Disulfide bond</keyword>
<evidence type="ECO:0000256" key="9">
    <source>
        <dbReference type="ARBA" id="ARBA00023157"/>
    </source>
</evidence>
<dbReference type="InterPro" id="IPR036383">
    <property type="entry name" value="TSP1_rpt_sf"/>
</dbReference>
<dbReference type="GO" id="GO:0008201">
    <property type="term" value="F:heparin binding"/>
    <property type="evidence" value="ECO:0007669"/>
    <property type="project" value="UniProtKB-KW"/>
</dbReference>
<proteinExistence type="inferred from homology"/>
<dbReference type="SMART" id="SM00261">
    <property type="entry name" value="FU"/>
    <property type="match status" value="2"/>
</dbReference>
<dbReference type="PANTHER" id="PTHR46987">
    <property type="entry name" value="NEUROHYPOPHYSIAL HORMONES, N-TERMINAL DOMAIN CONTAINING PROTEIN"/>
    <property type="match status" value="1"/>
</dbReference>
<protein>
    <recommendedName>
        <fullName evidence="11">R-spondin-2</fullName>
    </recommendedName>
    <alternativeName>
        <fullName evidence="12">Roof plate-specific spondin-2</fullName>
    </alternativeName>
</protein>
<evidence type="ECO:0000256" key="5">
    <source>
        <dbReference type="ARBA" id="ARBA00022606"/>
    </source>
</evidence>
<keyword evidence="4" id="KW-0964">Secreted</keyword>
<evidence type="ECO:0000313" key="15">
    <source>
        <dbReference type="Ensembl" id="ENSPSTP00000003474.1"/>
    </source>
</evidence>
<accession>A0A8C9EQ30</accession>
<reference evidence="15" key="2">
    <citation type="submission" date="2025-09" db="UniProtKB">
        <authorList>
            <consortium name="Ensembl"/>
        </authorList>
    </citation>
    <scope>IDENTIFICATION</scope>
</reference>
<keyword evidence="10" id="KW-0325">Glycoprotein</keyword>
<comment type="subcellular location">
    <subcellularLocation>
        <location evidence="1">Secreted</location>
    </subcellularLocation>
</comment>
<evidence type="ECO:0000313" key="16">
    <source>
        <dbReference type="Proteomes" id="UP000694428"/>
    </source>
</evidence>
<keyword evidence="16" id="KW-1185">Reference proteome</keyword>
<feature type="region of interest" description="Disordered" evidence="13">
    <location>
        <begin position="138"/>
        <end position="271"/>
    </location>
</feature>
<dbReference type="InterPro" id="IPR006212">
    <property type="entry name" value="Furin_repeat"/>
</dbReference>
<dbReference type="Gene3D" id="2.20.100.10">
    <property type="entry name" value="Thrombospondin type-1 (TSP1) repeat"/>
    <property type="match status" value="1"/>
</dbReference>
<dbReference type="InterPro" id="IPR000884">
    <property type="entry name" value="TSP1_rpt"/>
</dbReference>
<dbReference type="InterPro" id="IPR043601">
    <property type="entry name" value="Rspo_Fu-CRD_dom"/>
</dbReference>
<dbReference type="CDD" id="cd00064">
    <property type="entry name" value="FU"/>
    <property type="match status" value="1"/>
</dbReference>
<dbReference type="Pfam" id="PF15913">
    <property type="entry name" value="Furin-like_2"/>
    <property type="match status" value="1"/>
</dbReference>
<evidence type="ECO:0000256" key="8">
    <source>
        <dbReference type="ARBA" id="ARBA00022729"/>
    </source>
</evidence>
<feature type="domain" description="R-spondin Fu-CRD" evidence="14">
    <location>
        <begin position="344"/>
        <end position="445"/>
    </location>
</feature>
<evidence type="ECO:0000256" key="4">
    <source>
        <dbReference type="ARBA" id="ARBA00022525"/>
    </source>
</evidence>